<evidence type="ECO:0000256" key="2">
    <source>
        <dbReference type="ARBA" id="ARBA00022723"/>
    </source>
</evidence>
<organism evidence="10 11">
    <name type="scientific">Rarispira pelagica</name>
    <dbReference type="NCBI Taxonomy" id="3141764"/>
    <lineage>
        <taxon>Bacteria</taxon>
        <taxon>Pseudomonadati</taxon>
        <taxon>Spirochaetota</taxon>
        <taxon>Spirochaetia</taxon>
        <taxon>Winmispirales</taxon>
        <taxon>Winmispiraceae</taxon>
        <taxon>Rarispira</taxon>
    </lineage>
</organism>
<keyword evidence="5 7" id="KW-0411">Iron-sulfur</keyword>
<evidence type="ECO:0000256" key="4">
    <source>
        <dbReference type="ARBA" id="ARBA00023004"/>
    </source>
</evidence>
<dbReference type="NCBIfam" id="TIGR00612">
    <property type="entry name" value="ispG_gcpE"/>
    <property type="match status" value="1"/>
</dbReference>
<dbReference type="EC" id="1.17.7.3" evidence="7"/>
<feature type="binding site" evidence="7">
    <location>
        <position position="298"/>
    </location>
    <ligand>
        <name>[4Fe-4S] cluster</name>
        <dbReference type="ChEBI" id="CHEBI:49883"/>
    </ligand>
</feature>
<evidence type="ECO:0000259" key="9">
    <source>
        <dbReference type="Pfam" id="PF26540"/>
    </source>
</evidence>
<dbReference type="PANTHER" id="PTHR30454:SF0">
    <property type="entry name" value="4-HYDROXY-3-METHYLBUT-2-EN-1-YL DIPHOSPHATE SYNTHASE (FERREDOXIN), CHLOROPLASTIC"/>
    <property type="match status" value="1"/>
</dbReference>
<proteinExistence type="inferred from homology"/>
<evidence type="ECO:0000259" key="8">
    <source>
        <dbReference type="Pfam" id="PF04551"/>
    </source>
</evidence>
<accession>A0ABU9UCK1</accession>
<name>A0ABU9UCK1_9SPIR</name>
<evidence type="ECO:0000256" key="6">
    <source>
        <dbReference type="ARBA" id="ARBA00023229"/>
    </source>
</evidence>
<keyword evidence="4 7" id="KW-0408">Iron</keyword>
<evidence type="ECO:0000256" key="5">
    <source>
        <dbReference type="ARBA" id="ARBA00023014"/>
    </source>
</evidence>
<dbReference type="Proteomes" id="UP001466331">
    <property type="component" value="Unassembled WGS sequence"/>
</dbReference>
<feature type="binding site" evidence="7">
    <location>
        <position position="266"/>
    </location>
    <ligand>
        <name>[4Fe-4S] cluster</name>
        <dbReference type="ChEBI" id="CHEBI:49883"/>
    </ligand>
</feature>
<comment type="similarity">
    <text evidence="7">Belongs to the IspG family.</text>
</comment>
<keyword evidence="3 7" id="KW-0560">Oxidoreductase</keyword>
<dbReference type="Gene3D" id="3.20.20.20">
    <property type="entry name" value="Dihydropteroate synthase-like"/>
    <property type="match status" value="1"/>
</dbReference>
<protein>
    <recommendedName>
        <fullName evidence="7">4-hydroxy-3-methylbut-2-en-1-yl diphosphate synthase (flavodoxin)</fullName>
        <ecNumber evidence="7">1.17.7.3</ecNumber>
    </recommendedName>
    <alternativeName>
        <fullName evidence="7">1-hydroxy-2-methyl-2-(E)-butenyl 4-diphosphate synthase</fullName>
    </alternativeName>
</protein>
<feature type="domain" description="IspG TIM-barrel" evidence="8">
    <location>
        <begin position="6"/>
        <end position="244"/>
    </location>
</feature>
<dbReference type="InterPro" id="IPR004588">
    <property type="entry name" value="IspG_bac-typ"/>
</dbReference>
<gene>
    <name evidence="7 10" type="primary">ispG</name>
    <name evidence="10" type="synonym">gcpE</name>
    <name evidence="10" type="ORF">WKV44_04045</name>
</gene>
<evidence type="ECO:0000313" key="10">
    <source>
        <dbReference type="EMBL" id="MEM5947710.1"/>
    </source>
</evidence>
<dbReference type="RefSeq" id="WP_420069161.1">
    <property type="nucleotide sequence ID" value="NZ_JBCHKQ010000002.1"/>
</dbReference>
<keyword evidence="1 7" id="KW-0004">4Fe-4S</keyword>
<dbReference type="InterPro" id="IPR058579">
    <property type="entry name" value="IspG_C"/>
</dbReference>
<comment type="pathway">
    <text evidence="7">Isoprenoid biosynthesis; isopentenyl diphosphate biosynthesis via DXP pathway; isopentenyl diphosphate from 1-deoxy-D-xylulose 5-phosphate: step 5/6.</text>
</comment>
<evidence type="ECO:0000256" key="7">
    <source>
        <dbReference type="HAMAP-Rule" id="MF_00159"/>
    </source>
</evidence>
<feature type="domain" description="IspG C-terminal" evidence="9">
    <location>
        <begin position="259"/>
        <end position="346"/>
    </location>
</feature>
<evidence type="ECO:0000313" key="11">
    <source>
        <dbReference type="Proteomes" id="UP001466331"/>
    </source>
</evidence>
<reference evidence="10 11" key="1">
    <citation type="submission" date="2024-03" db="EMBL/GenBank/DDBJ databases">
        <title>Ignisphaera cupida sp. nov., a hyperthermophilic hydrolytic archaeon from a hot spring of Kamchatka, and proposal of Ignisphaeraceae fam. nov.</title>
        <authorList>
            <person name="Podosokorskaya O.A."/>
            <person name="Elcheninov A.G."/>
            <person name="Maltseva A.I."/>
            <person name="Zayulina K.S."/>
            <person name="Novikov A."/>
            <person name="Merkel A.Y."/>
        </authorList>
    </citation>
    <scope>NUCLEOTIDE SEQUENCE [LARGE SCALE GENOMIC DNA]</scope>
    <source>
        <strain evidence="10 11">38H-sp</strain>
    </source>
</reference>
<dbReference type="NCBIfam" id="NF001540">
    <property type="entry name" value="PRK00366.1"/>
    <property type="match status" value="1"/>
</dbReference>
<dbReference type="EMBL" id="JBCHKQ010000002">
    <property type="protein sequence ID" value="MEM5947710.1"/>
    <property type="molecule type" value="Genomic_DNA"/>
</dbReference>
<dbReference type="InterPro" id="IPR016425">
    <property type="entry name" value="IspG_bac"/>
</dbReference>
<dbReference type="Pfam" id="PF04551">
    <property type="entry name" value="GcpE"/>
    <property type="match status" value="1"/>
</dbReference>
<dbReference type="GO" id="GO:0046429">
    <property type="term" value="F:4-hydroxy-3-methylbut-2-en-1-yl diphosphate synthase activity (ferredoxin)"/>
    <property type="evidence" value="ECO:0007669"/>
    <property type="project" value="UniProtKB-EC"/>
</dbReference>
<comment type="catalytic activity">
    <reaction evidence="7">
        <text>(2E)-4-hydroxy-3-methylbut-2-enyl diphosphate + oxidized [flavodoxin] + H2O + 2 H(+) = 2-C-methyl-D-erythritol 2,4-cyclic diphosphate + reduced [flavodoxin]</text>
        <dbReference type="Rhea" id="RHEA:43604"/>
        <dbReference type="Rhea" id="RHEA-COMP:10622"/>
        <dbReference type="Rhea" id="RHEA-COMP:10623"/>
        <dbReference type="ChEBI" id="CHEBI:15377"/>
        <dbReference type="ChEBI" id="CHEBI:15378"/>
        <dbReference type="ChEBI" id="CHEBI:57618"/>
        <dbReference type="ChEBI" id="CHEBI:58210"/>
        <dbReference type="ChEBI" id="CHEBI:58483"/>
        <dbReference type="ChEBI" id="CHEBI:128753"/>
        <dbReference type="EC" id="1.17.7.3"/>
    </reaction>
</comment>
<comment type="cofactor">
    <cofactor evidence="7">
        <name>[4Fe-4S] cluster</name>
        <dbReference type="ChEBI" id="CHEBI:49883"/>
    </cofactor>
    <text evidence="7">Binds 1 [4Fe-4S] cluster.</text>
</comment>
<evidence type="ECO:0000256" key="3">
    <source>
        <dbReference type="ARBA" id="ARBA00023002"/>
    </source>
</evidence>
<dbReference type="Pfam" id="PF26540">
    <property type="entry name" value="GcpE_C"/>
    <property type="match status" value="1"/>
</dbReference>
<dbReference type="HAMAP" id="MF_00159">
    <property type="entry name" value="IspG"/>
    <property type="match status" value="1"/>
</dbReference>
<dbReference type="SUPFAM" id="SSF51717">
    <property type="entry name" value="Dihydropteroate synthetase-like"/>
    <property type="match status" value="1"/>
</dbReference>
<comment type="function">
    <text evidence="7">Converts 2C-methyl-D-erythritol 2,4-cyclodiphosphate (ME-2,4cPP) into 1-hydroxy-2-methyl-2-(E)-butenyl 4-diphosphate.</text>
</comment>
<sequence>MNGYKTKKIRVGRLFIGGDAPLAVQTMWKLPLSATVLDDCITELMTLEKMGCSLVRFSVPDMESAEFLGRLAERVSMPLVADIHFDWRIAVRVMDFPVSKVRINPGNIGSRDKVANVVKKALDKGIAIRVGVNTGSLPRNIRDMDRAEALVTAAEEELSILESLNFKDVIFSLKASDIETTVKANRIFASRHQYPLHLGLTEAGPLIPGTVKSTAALLPLLRDGIGDTIRVSLSDDCRKEVLVGMEIARASGRLNMGVNIVSCPRCSRYSFDVMSFLKKAQDYLQTVNKPLTVAIMGCVVNGPGEAAHADIAISGVGKTIYIYKQGKKVQEVAEDEAFEAFINHIESLI</sequence>
<feature type="binding site" evidence="7">
    <location>
        <position position="305"/>
    </location>
    <ligand>
        <name>[4Fe-4S] cluster</name>
        <dbReference type="ChEBI" id="CHEBI:49883"/>
    </ligand>
</feature>
<keyword evidence="2 7" id="KW-0479">Metal-binding</keyword>
<dbReference type="SUPFAM" id="SSF56014">
    <property type="entry name" value="Nitrite and sulphite reductase 4Fe-4S domain-like"/>
    <property type="match status" value="1"/>
</dbReference>
<feature type="binding site" evidence="7">
    <location>
        <position position="263"/>
    </location>
    <ligand>
        <name>[4Fe-4S] cluster</name>
        <dbReference type="ChEBI" id="CHEBI:49883"/>
    </ligand>
</feature>
<dbReference type="PIRSF" id="PIRSF004640">
    <property type="entry name" value="IspG"/>
    <property type="match status" value="1"/>
</dbReference>
<keyword evidence="6 7" id="KW-0414">Isoprene biosynthesis</keyword>
<keyword evidence="11" id="KW-1185">Reference proteome</keyword>
<dbReference type="InterPro" id="IPR011005">
    <property type="entry name" value="Dihydropteroate_synth-like_sf"/>
</dbReference>
<dbReference type="InterPro" id="IPR045854">
    <property type="entry name" value="NO2/SO3_Rdtase_4Fe4S_sf"/>
</dbReference>
<dbReference type="Gene3D" id="3.30.413.10">
    <property type="entry name" value="Sulfite Reductase Hemoprotein, domain 1"/>
    <property type="match status" value="1"/>
</dbReference>
<dbReference type="InterPro" id="IPR058578">
    <property type="entry name" value="IspG_TIM"/>
</dbReference>
<dbReference type="PANTHER" id="PTHR30454">
    <property type="entry name" value="4-HYDROXY-3-METHYLBUT-2-EN-1-YL DIPHOSPHATE SYNTHASE"/>
    <property type="match status" value="1"/>
</dbReference>
<comment type="caution">
    <text evidence="10">The sequence shown here is derived from an EMBL/GenBank/DDBJ whole genome shotgun (WGS) entry which is preliminary data.</text>
</comment>
<evidence type="ECO:0000256" key="1">
    <source>
        <dbReference type="ARBA" id="ARBA00022485"/>
    </source>
</evidence>